<name>A0A0G4HZF2_9ALVE</name>
<gene>
    <name evidence="1" type="ORF">Cvel_33980</name>
</gene>
<dbReference type="VEuPathDB" id="CryptoDB:Cvel_33980"/>
<sequence length="135" mass="14281">MGGDSLNRQIGKFVLAMKELKEVAQGRQGPISDAEAKTALSAWNNGRLALNAFSGGINRLVIGPSREAADRGTEGFSAYPNLPEIPADESNYLRDRKGYNKLKKAIVKCQNGGLGANVCGALTSEALKKNSSKGT</sequence>
<evidence type="ECO:0000313" key="1">
    <source>
        <dbReference type="EMBL" id="CEM49957.1"/>
    </source>
</evidence>
<dbReference type="EMBL" id="CDMZ01004508">
    <property type="protein sequence ID" value="CEM49957.1"/>
    <property type="molecule type" value="Genomic_DNA"/>
</dbReference>
<reference evidence="1" key="1">
    <citation type="submission" date="2014-11" db="EMBL/GenBank/DDBJ databases">
        <authorList>
            <person name="Otto D Thomas"/>
            <person name="Naeem Raeece"/>
        </authorList>
    </citation>
    <scope>NUCLEOTIDE SEQUENCE</scope>
</reference>
<dbReference type="PhylomeDB" id="A0A0G4HZF2"/>
<organism evidence="1">
    <name type="scientific">Chromera velia CCMP2878</name>
    <dbReference type="NCBI Taxonomy" id="1169474"/>
    <lineage>
        <taxon>Eukaryota</taxon>
        <taxon>Sar</taxon>
        <taxon>Alveolata</taxon>
        <taxon>Colpodellida</taxon>
        <taxon>Chromeraceae</taxon>
        <taxon>Chromera</taxon>
    </lineage>
</organism>
<accession>A0A0G4HZF2</accession>
<proteinExistence type="predicted"/>
<dbReference type="AlphaFoldDB" id="A0A0G4HZF2"/>
<protein>
    <submittedName>
        <fullName evidence="1">Uncharacterized protein</fullName>
    </submittedName>
</protein>